<name>A0A377FW46_9BACL</name>
<dbReference type="STRING" id="1397694.GCA_000702585_02511"/>
<proteinExistence type="predicted"/>
<organism evidence="1 2">
    <name type="scientific">Exiguobacterium aurantiacum</name>
    <dbReference type="NCBI Taxonomy" id="33987"/>
    <lineage>
        <taxon>Bacteria</taxon>
        <taxon>Bacillati</taxon>
        <taxon>Bacillota</taxon>
        <taxon>Bacilli</taxon>
        <taxon>Bacillales</taxon>
        <taxon>Bacillales Family XII. Incertae Sedis</taxon>
        <taxon>Exiguobacterium</taxon>
    </lineage>
</organism>
<evidence type="ECO:0000313" key="2">
    <source>
        <dbReference type="Proteomes" id="UP000254060"/>
    </source>
</evidence>
<dbReference type="Proteomes" id="UP000254060">
    <property type="component" value="Unassembled WGS sequence"/>
</dbReference>
<accession>A0A377FW46</accession>
<dbReference type="EMBL" id="UGGP01000001">
    <property type="protein sequence ID" value="STO08645.1"/>
    <property type="molecule type" value="Genomic_DNA"/>
</dbReference>
<dbReference type="RefSeq" id="WP_167331259.1">
    <property type="nucleotide sequence ID" value="NZ_MKXO01000001.1"/>
</dbReference>
<reference evidence="1 2" key="1">
    <citation type="submission" date="2018-06" db="EMBL/GenBank/DDBJ databases">
        <authorList>
            <consortium name="Pathogen Informatics"/>
            <person name="Doyle S."/>
        </authorList>
    </citation>
    <scope>NUCLEOTIDE SEQUENCE [LARGE SCALE GENOMIC DNA]</scope>
    <source>
        <strain evidence="1 2">NCTC13163</strain>
    </source>
</reference>
<dbReference type="AlphaFoldDB" id="A0A377FW46"/>
<gene>
    <name evidence="1" type="ORF">NCTC13163_02018</name>
</gene>
<protein>
    <submittedName>
        <fullName evidence="1">Uncharacterized protein</fullName>
    </submittedName>
</protein>
<evidence type="ECO:0000313" key="1">
    <source>
        <dbReference type="EMBL" id="STO08645.1"/>
    </source>
</evidence>
<sequence>MKERDKVLQQKKKLLKEVLKKKLKDLQVKPGKETVSQPVSRIPAS</sequence>